<dbReference type="Pfam" id="PF18967">
    <property type="entry name" value="PycTM"/>
    <property type="match status" value="1"/>
</dbReference>
<evidence type="ECO:0000256" key="5">
    <source>
        <dbReference type="ARBA" id="ARBA00022989"/>
    </source>
</evidence>
<dbReference type="Proteomes" id="UP000196877">
    <property type="component" value="Chromosome"/>
</dbReference>
<evidence type="ECO:0000256" key="7">
    <source>
        <dbReference type="ARBA" id="ARBA00023136"/>
    </source>
</evidence>
<protein>
    <recommendedName>
        <fullName evidence="9">Pycsar effector protein domain-containing protein</fullName>
    </recommendedName>
</protein>
<feature type="transmembrane region" description="Helical" evidence="8">
    <location>
        <begin position="179"/>
        <end position="198"/>
    </location>
</feature>
<name>A0ABN5ALZ1_9BACI</name>
<accession>A0ABN5ALZ1</accession>
<dbReference type="InterPro" id="IPR043760">
    <property type="entry name" value="PycTM_dom"/>
</dbReference>
<keyword evidence="11" id="KW-1185">Reference proteome</keyword>
<keyword evidence="7 8" id="KW-0472">Membrane</keyword>
<evidence type="ECO:0000256" key="3">
    <source>
        <dbReference type="ARBA" id="ARBA00022692"/>
    </source>
</evidence>
<keyword evidence="4" id="KW-0547">Nucleotide-binding</keyword>
<feature type="transmembrane region" description="Helical" evidence="8">
    <location>
        <begin position="72"/>
        <end position="94"/>
    </location>
</feature>
<evidence type="ECO:0000256" key="6">
    <source>
        <dbReference type="ARBA" id="ARBA00023118"/>
    </source>
</evidence>
<evidence type="ECO:0000256" key="2">
    <source>
        <dbReference type="ARBA" id="ARBA00022475"/>
    </source>
</evidence>
<evidence type="ECO:0000256" key="4">
    <source>
        <dbReference type="ARBA" id="ARBA00022741"/>
    </source>
</evidence>
<dbReference type="GeneID" id="92853236"/>
<keyword evidence="2" id="KW-1003">Cell membrane</keyword>
<evidence type="ECO:0000256" key="8">
    <source>
        <dbReference type="SAM" id="Phobius"/>
    </source>
</evidence>
<organism evidence="10 11">
    <name type="scientific">Bacillus sonorensis</name>
    <dbReference type="NCBI Taxonomy" id="119858"/>
    <lineage>
        <taxon>Bacteria</taxon>
        <taxon>Bacillati</taxon>
        <taxon>Bacillota</taxon>
        <taxon>Bacilli</taxon>
        <taxon>Bacillales</taxon>
        <taxon>Bacillaceae</taxon>
        <taxon>Bacillus</taxon>
    </lineage>
</organism>
<feature type="domain" description="Pycsar effector protein" evidence="9">
    <location>
        <begin position="15"/>
        <end position="190"/>
    </location>
</feature>
<evidence type="ECO:0000256" key="1">
    <source>
        <dbReference type="ARBA" id="ARBA00004236"/>
    </source>
</evidence>
<dbReference type="RefSeq" id="WP_088272916.1">
    <property type="nucleotide sequence ID" value="NZ_CP021920.1"/>
</dbReference>
<keyword evidence="3 8" id="KW-0812">Transmembrane</keyword>
<keyword evidence="5 8" id="KW-1133">Transmembrane helix</keyword>
<reference evidence="10 11" key="1">
    <citation type="submission" date="2017-06" db="EMBL/GenBank/DDBJ databases">
        <title>Genome sequence of Bacillus sonorensis strain SRCM101395.</title>
        <authorList>
            <person name="Cho S.H."/>
        </authorList>
    </citation>
    <scope>NUCLEOTIDE SEQUENCE [LARGE SCALE GENOMIC DNA]</scope>
    <source>
        <strain evidence="10 11">SRCM101395</strain>
    </source>
</reference>
<evidence type="ECO:0000313" key="11">
    <source>
        <dbReference type="Proteomes" id="UP000196877"/>
    </source>
</evidence>
<comment type="subcellular location">
    <subcellularLocation>
        <location evidence="1">Cell membrane</location>
    </subcellularLocation>
</comment>
<dbReference type="EMBL" id="CP021920">
    <property type="protein sequence ID" value="ASB89330.1"/>
    <property type="molecule type" value="Genomic_DNA"/>
</dbReference>
<sequence length="199" mass="23286">MKNSNRVRKYNKDDAYKNLDRINFWISNSDSKASFVLAFLGIFIGVLFSSEFLYDILKTIAQILLAFDYKNIIFYLASLSLIILIVFLSLFGIASKYILDSLRPNLDPNHFIEYDIKANSNLHFQSIAEKSFNEFYKENKQLESEEDLIQDIESQVYINSKIATEKFTSFKKAMSFTKWSLLFFALFLIMGTWTMFLVK</sequence>
<keyword evidence="6" id="KW-0051">Antiviral defense</keyword>
<gene>
    <name evidence="10" type="ORF">S101395_02823</name>
</gene>
<evidence type="ECO:0000313" key="10">
    <source>
        <dbReference type="EMBL" id="ASB89330.1"/>
    </source>
</evidence>
<proteinExistence type="predicted"/>
<evidence type="ECO:0000259" key="9">
    <source>
        <dbReference type="Pfam" id="PF18967"/>
    </source>
</evidence>
<feature type="transmembrane region" description="Helical" evidence="8">
    <location>
        <begin position="33"/>
        <end position="52"/>
    </location>
</feature>